<evidence type="ECO:0000313" key="3">
    <source>
        <dbReference type="RefSeq" id="XP_035544842.1"/>
    </source>
</evidence>
<dbReference type="Proteomes" id="UP000235220">
    <property type="component" value="Chromosome 3"/>
</dbReference>
<sequence length="121" mass="13563">MWMELNVIQIHSITMPSVKCFKRLVLMEEFQLLRKSTCRIFHSNIMMILLCYSSHSLSKGLEVHRLFEVHAANDPQRNPALASKSFRNGVSSSGDTSSSASSEVTSATQKKTKGTNPFDQV</sequence>
<keyword evidence="2" id="KW-1185">Reference proteome</keyword>
<reference evidence="3" key="1">
    <citation type="submission" date="2025-08" db="UniProtKB">
        <authorList>
            <consortium name="RefSeq"/>
        </authorList>
    </citation>
    <scope>IDENTIFICATION</scope>
    <source>
        <tissue evidence="3">Leaves</tissue>
    </source>
</reference>
<dbReference type="KEGG" id="jre:118348064"/>
<name>A0A6P9EQK0_JUGRE</name>
<feature type="region of interest" description="Disordered" evidence="1">
    <location>
        <begin position="77"/>
        <end position="121"/>
    </location>
</feature>
<dbReference type="RefSeq" id="XP_035544842.1">
    <property type="nucleotide sequence ID" value="XM_035688949.1"/>
</dbReference>
<gene>
    <name evidence="3" type="primary">LOC118348064</name>
</gene>
<accession>A0A6P9EQK0</accession>
<protein>
    <submittedName>
        <fullName evidence="3">Uncharacterized protein LOC118348064</fullName>
    </submittedName>
</protein>
<evidence type="ECO:0000256" key="1">
    <source>
        <dbReference type="SAM" id="MobiDB-lite"/>
    </source>
</evidence>
<proteinExistence type="predicted"/>
<dbReference type="GeneID" id="118348064"/>
<dbReference type="AlphaFoldDB" id="A0A6P9EQK0"/>
<dbReference type="InParanoid" id="A0A6P9EQK0"/>
<evidence type="ECO:0000313" key="2">
    <source>
        <dbReference type="Proteomes" id="UP000235220"/>
    </source>
</evidence>
<organism evidence="2 3">
    <name type="scientific">Juglans regia</name>
    <name type="common">English walnut</name>
    <dbReference type="NCBI Taxonomy" id="51240"/>
    <lineage>
        <taxon>Eukaryota</taxon>
        <taxon>Viridiplantae</taxon>
        <taxon>Streptophyta</taxon>
        <taxon>Embryophyta</taxon>
        <taxon>Tracheophyta</taxon>
        <taxon>Spermatophyta</taxon>
        <taxon>Magnoliopsida</taxon>
        <taxon>eudicotyledons</taxon>
        <taxon>Gunneridae</taxon>
        <taxon>Pentapetalae</taxon>
        <taxon>rosids</taxon>
        <taxon>fabids</taxon>
        <taxon>Fagales</taxon>
        <taxon>Juglandaceae</taxon>
        <taxon>Juglans</taxon>
    </lineage>
</organism>
<feature type="compositionally biased region" description="Low complexity" evidence="1">
    <location>
        <begin position="89"/>
        <end position="107"/>
    </location>
</feature>